<evidence type="ECO:0000313" key="2">
    <source>
        <dbReference type="EMBL" id="KAK1413735.1"/>
    </source>
</evidence>
<feature type="compositionally biased region" description="Basic and acidic residues" evidence="1">
    <location>
        <begin position="159"/>
        <end position="168"/>
    </location>
</feature>
<dbReference type="PANTHER" id="PTHR35098:SF11">
    <property type="entry name" value="NODULIN-RELATED PROTEIN 1-LIKE"/>
    <property type="match status" value="1"/>
</dbReference>
<evidence type="ECO:0000313" key="3">
    <source>
        <dbReference type="Proteomes" id="UP001229421"/>
    </source>
</evidence>
<reference evidence="2" key="1">
    <citation type="journal article" date="2023" name="bioRxiv">
        <title>Improved chromosome-level genome assembly for marigold (Tagetes erecta).</title>
        <authorList>
            <person name="Jiang F."/>
            <person name="Yuan L."/>
            <person name="Wang S."/>
            <person name="Wang H."/>
            <person name="Xu D."/>
            <person name="Wang A."/>
            <person name="Fan W."/>
        </authorList>
    </citation>
    <scope>NUCLEOTIDE SEQUENCE</scope>
    <source>
        <strain evidence="2">WSJ</strain>
        <tissue evidence="2">Leaf</tissue>
    </source>
</reference>
<dbReference type="AlphaFoldDB" id="A0AAD8JZM5"/>
<accession>A0AAD8JZM5</accession>
<protein>
    <submittedName>
        <fullName evidence="2">Uncharacterized protein</fullName>
    </submittedName>
</protein>
<evidence type="ECO:0000256" key="1">
    <source>
        <dbReference type="SAM" id="MobiDB-lite"/>
    </source>
</evidence>
<proteinExistence type="predicted"/>
<feature type="region of interest" description="Disordered" evidence="1">
    <location>
        <begin position="113"/>
        <end position="186"/>
    </location>
</feature>
<dbReference type="EMBL" id="JAUHHV010000009">
    <property type="protein sequence ID" value="KAK1413735.1"/>
    <property type="molecule type" value="Genomic_DNA"/>
</dbReference>
<feature type="region of interest" description="Disordered" evidence="1">
    <location>
        <begin position="1"/>
        <end position="33"/>
    </location>
</feature>
<sequence>MNSFINNIKSAASAASGDNKKPNSDQTSNTDLISKAKVVAEAAKSAKTNLTEKTDKTKVTGAGANLLDSVKQYGKLDESQGVGQYIKQAEDYLHKFGKQAPAPATVEKKVEVSVTTPLKEEKKGEAPVPAPVEEKKDEALTPAPLKEEEKDEAPVLAPEEEKGGKDETGSGIGAGDAVKAAENFFK</sequence>
<name>A0AAD8JZM5_TARER</name>
<comment type="caution">
    <text evidence="2">The sequence shown here is derived from an EMBL/GenBank/DDBJ whole genome shotgun (WGS) entry which is preliminary data.</text>
</comment>
<dbReference type="Proteomes" id="UP001229421">
    <property type="component" value="Unassembled WGS sequence"/>
</dbReference>
<dbReference type="GO" id="GO:0009408">
    <property type="term" value="P:response to heat"/>
    <property type="evidence" value="ECO:0007669"/>
    <property type="project" value="InterPro"/>
</dbReference>
<dbReference type="PANTHER" id="PTHR35098">
    <property type="entry name" value="EXPRESSED PROTEIN"/>
    <property type="match status" value="1"/>
</dbReference>
<dbReference type="InterPro" id="IPR040294">
    <property type="entry name" value="Nodulin-rel_1/2"/>
</dbReference>
<dbReference type="GO" id="GO:0010115">
    <property type="term" value="P:regulation of abscisic acid biosynthetic process"/>
    <property type="evidence" value="ECO:0007669"/>
    <property type="project" value="InterPro"/>
</dbReference>
<organism evidence="2 3">
    <name type="scientific">Tagetes erecta</name>
    <name type="common">African marigold</name>
    <dbReference type="NCBI Taxonomy" id="13708"/>
    <lineage>
        <taxon>Eukaryota</taxon>
        <taxon>Viridiplantae</taxon>
        <taxon>Streptophyta</taxon>
        <taxon>Embryophyta</taxon>
        <taxon>Tracheophyta</taxon>
        <taxon>Spermatophyta</taxon>
        <taxon>Magnoliopsida</taxon>
        <taxon>eudicotyledons</taxon>
        <taxon>Gunneridae</taxon>
        <taxon>Pentapetalae</taxon>
        <taxon>asterids</taxon>
        <taxon>campanulids</taxon>
        <taxon>Asterales</taxon>
        <taxon>Asteraceae</taxon>
        <taxon>Asteroideae</taxon>
        <taxon>Heliantheae alliance</taxon>
        <taxon>Tageteae</taxon>
        <taxon>Tagetes</taxon>
    </lineage>
</organism>
<gene>
    <name evidence="2" type="ORF">QVD17_35514</name>
</gene>
<keyword evidence="3" id="KW-1185">Reference proteome</keyword>